<evidence type="ECO:0000313" key="6">
    <source>
        <dbReference type="EMBL" id="KAH9288392.1"/>
    </source>
</evidence>
<dbReference type="EMBL" id="JAHRHJ020003813">
    <property type="protein sequence ID" value="KAH9288392.1"/>
    <property type="molecule type" value="Genomic_DNA"/>
</dbReference>
<protein>
    <submittedName>
        <fullName evidence="6">Uncharacterized protein</fullName>
    </submittedName>
</protein>
<dbReference type="InterPro" id="IPR044847">
    <property type="entry name" value="KAN_fam"/>
</dbReference>
<reference evidence="6 7" key="1">
    <citation type="journal article" date="2021" name="Nat. Plants">
        <title>The Taxus genome provides insights into paclitaxel biosynthesis.</title>
        <authorList>
            <person name="Xiong X."/>
            <person name="Gou J."/>
            <person name="Liao Q."/>
            <person name="Li Y."/>
            <person name="Zhou Q."/>
            <person name="Bi G."/>
            <person name="Li C."/>
            <person name="Du R."/>
            <person name="Wang X."/>
            <person name="Sun T."/>
            <person name="Guo L."/>
            <person name="Liang H."/>
            <person name="Lu P."/>
            <person name="Wu Y."/>
            <person name="Zhang Z."/>
            <person name="Ro D.K."/>
            <person name="Shang Y."/>
            <person name="Huang S."/>
            <person name="Yan J."/>
        </authorList>
    </citation>
    <scope>NUCLEOTIDE SEQUENCE [LARGE SCALE GENOMIC DNA]</scope>
    <source>
        <strain evidence="6">Ta-2019</strain>
    </source>
</reference>
<feature type="non-terminal residue" evidence="6">
    <location>
        <position position="68"/>
    </location>
</feature>
<accession>A0AA38BS00</accession>
<evidence type="ECO:0000256" key="3">
    <source>
        <dbReference type="ARBA" id="ARBA00023163"/>
    </source>
</evidence>
<dbReference type="GO" id="GO:0006355">
    <property type="term" value="P:regulation of DNA-templated transcription"/>
    <property type="evidence" value="ECO:0007669"/>
    <property type="project" value="InterPro"/>
</dbReference>
<name>A0AA38BS00_TAXCH</name>
<dbReference type="NCBIfam" id="TIGR01557">
    <property type="entry name" value="myb_SHAQKYF"/>
    <property type="match status" value="1"/>
</dbReference>
<dbReference type="Proteomes" id="UP000824469">
    <property type="component" value="Unassembled WGS sequence"/>
</dbReference>
<keyword evidence="4" id="KW-0539">Nucleus</keyword>
<dbReference type="GO" id="GO:0005634">
    <property type="term" value="C:nucleus"/>
    <property type="evidence" value="ECO:0007669"/>
    <property type="project" value="UniProtKB-SubCell"/>
</dbReference>
<dbReference type="AlphaFoldDB" id="A0AA38BS00"/>
<proteinExistence type="predicted"/>
<feature type="compositionally biased region" description="Basic residues" evidence="5">
    <location>
        <begin position="48"/>
        <end position="68"/>
    </location>
</feature>
<evidence type="ECO:0000313" key="7">
    <source>
        <dbReference type="Proteomes" id="UP000824469"/>
    </source>
</evidence>
<evidence type="ECO:0000256" key="4">
    <source>
        <dbReference type="ARBA" id="ARBA00023242"/>
    </source>
</evidence>
<feature type="non-terminal residue" evidence="6">
    <location>
        <position position="1"/>
    </location>
</feature>
<evidence type="ECO:0000256" key="5">
    <source>
        <dbReference type="SAM" id="MobiDB-lite"/>
    </source>
</evidence>
<evidence type="ECO:0000256" key="2">
    <source>
        <dbReference type="ARBA" id="ARBA00023015"/>
    </source>
</evidence>
<keyword evidence="7" id="KW-1185">Reference proteome</keyword>
<dbReference type="InterPro" id="IPR006447">
    <property type="entry name" value="Myb_dom_plants"/>
</dbReference>
<dbReference type="GO" id="GO:0000976">
    <property type="term" value="F:transcription cis-regulatory region binding"/>
    <property type="evidence" value="ECO:0007669"/>
    <property type="project" value="InterPro"/>
</dbReference>
<dbReference type="PANTHER" id="PTHR31496:SF3">
    <property type="entry name" value="TRANSCRIPTION REPRESSOR KAN1"/>
    <property type="match status" value="1"/>
</dbReference>
<sequence length="68" mass="7993">ATPKLVLELMNVKGLQISHVKSHLQIYRSTKKEEGNSEAKSKSFPLQRIRRCRQQHFTHNHGRQRSSR</sequence>
<keyword evidence="3" id="KW-0804">Transcription</keyword>
<comment type="subcellular location">
    <subcellularLocation>
        <location evidence="1">Nucleus</location>
    </subcellularLocation>
</comment>
<keyword evidence="2" id="KW-0805">Transcription regulation</keyword>
<dbReference type="GO" id="GO:0010158">
    <property type="term" value="P:abaxial cell fate specification"/>
    <property type="evidence" value="ECO:0007669"/>
    <property type="project" value="InterPro"/>
</dbReference>
<feature type="region of interest" description="Disordered" evidence="5">
    <location>
        <begin position="28"/>
        <end position="68"/>
    </location>
</feature>
<evidence type="ECO:0000256" key="1">
    <source>
        <dbReference type="ARBA" id="ARBA00004123"/>
    </source>
</evidence>
<organism evidence="6 7">
    <name type="scientific">Taxus chinensis</name>
    <name type="common">Chinese yew</name>
    <name type="synonym">Taxus wallichiana var. chinensis</name>
    <dbReference type="NCBI Taxonomy" id="29808"/>
    <lineage>
        <taxon>Eukaryota</taxon>
        <taxon>Viridiplantae</taxon>
        <taxon>Streptophyta</taxon>
        <taxon>Embryophyta</taxon>
        <taxon>Tracheophyta</taxon>
        <taxon>Spermatophyta</taxon>
        <taxon>Pinopsida</taxon>
        <taxon>Pinidae</taxon>
        <taxon>Conifers II</taxon>
        <taxon>Cupressales</taxon>
        <taxon>Taxaceae</taxon>
        <taxon>Taxus</taxon>
    </lineage>
</organism>
<gene>
    <name evidence="6" type="ORF">KI387_032509</name>
</gene>
<feature type="compositionally biased region" description="Basic and acidic residues" evidence="5">
    <location>
        <begin position="30"/>
        <end position="41"/>
    </location>
</feature>
<comment type="caution">
    <text evidence="6">The sequence shown here is derived from an EMBL/GenBank/DDBJ whole genome shotgun (WGS) entry which is preliminary data.</text>
</comment>
<dbReference type="Gene3D" id="1.10.10.60">
    <property type="entry name" value="Homeodomain-like"/>
    <property type="match status" value="1"/>
</dbReference>
<dbReference type="PANTHER" id="PTHR31496">
    <property type="entry name" value="TRANSCRIPTION FACTOR KAN2-RELATED"/>
    <property type="match status" value="1"/>
</dbReference>